<dbReference type="InterPro" id="IPR024685">
    <property type="entry name" value="Adenylate_cyclase_1_N"/>
</dbReference>
<evidence type="ECO:0000256" key="9">
    <source>
        <dbReference type="ARBA" id="ARBA00022998"/>
    </source>
</evidence>
<keyword evidence="9" id="KW-0115">cAMP biosynthesis</keyword>
<evidence type="ECO:0000256" key="13">
    <source>
        <dbReference type="RuleBase" id="RU004184"/>
    </source>
</evidence>
<keyword evidence="10 15" id="KW-0456">Lyase</keyword>
<evidence type="ECO:0000256" key="10">
    <source>
        <dbReference type="ARBA" id="ARBA00023239"/>
    </source>
</evidence>
<organism evidence="15 16">
    <name type="scientific">Shewanella salipaludis</name>
    <dbReference type="NCBI Taxonomy" id="2723052"/>
    <lineage>
        <taxon>Bacteria</taxon>
        <taxon>Pseudomonadati</taxon>
        <taxon>Pseudomonadota</taxon>
        <taxon>Gammaproteobacteria</taxon>
        <taxon>Alteromonadales</taxon>
        <taxon>Shewanellaceae</taxon>
        <taxon>Shewanella</taxon>
    </lineage>
</organism>
<dbReference type="PROSITE" id="PS01092">
    <property type="entry name" value="ADENYLATE_CYCLASE_1_1"/>
    <property type="match status" value="1"/>
</dbReference>
<dbReference type="GO" id="GO:0004016">
    <property type="term" value="F:adenylate cyclase activity"/>
    <property type="evidence" value="ECO:0007669"/>
    <property type="project" value="UniProtKB-EC"/>
</dbReference>
<evidence type="ECO:0000313" key="16">
    <source>
        <dbReference type="Proteomes" id="UP000737113"/>
    </source>
</evidence>
<dbReference type="AlphaFoldDB" id="A0A972G649"/>
<reference evidence="15" key="1">
    <citation type="submission" date="2020-04" db="EMBL/GenBank/DDBJ databases">
        <title>Description of Shewanella salipaludis sp. nov., isolated from a salt marsh.</title>
        <authorList>
            <person name="Park S."/>
            <person name="Yoon J.-H."/>
        </authorList>
    </citation>
    <scope>NUCLEOTIDE SEQUENCE</scope>
    <source>
        <strain evidence="15">SHSM-M6</strain>
    </source>
</reference>
<dbReference type="GO" id="GO:0005524">
    <property type="term" value="F:ATP binding"/>
    <property type="evidence" value="ECO:0007669"/>
    <property type="project" value="UniProtKB-KW"/>
</dbReference>
<dbReference type="Pfam" id="PF01295">
    <property type="entry name" value="Adenylate_cycl"/>
    <property type="match status" value="1"/>
</dbReference>
<evidence type="ECO:0000256" key="8">
    <source>
        <dbReference type="ARBA" id="ARBA00022840"/>
    </source>
</evidence>
<evidence type="ECO:0000256" key="11">
    <source>
        <dbReference type="ARBA" id="ARBA00032597"/>
    </source>
</evidence>
<dbReference type="Pfam" id="PF12633">
    <property type="entry name" value="Adenyl_cycl_N"/>
    <property type="match status" value="1"/>
</dbReference>
<protein>
    <recommendedName>
        <fullName evidence="5">Adenylate cyclase</fullName>
        <ecNumber evidence="4">4.6.1.1</ecNumber>
    </recommendedName>
    <alternativeName>
        <fullName evidence="11">ATP pyrophosphate-lyase</fullName>
    </alternativeName>
    <alternativeName>
        <fullName evidence="12">Adenylyl cyclase</fullName>
    </alternativeName>
</protein>
<evidence type="ECO:0000256" key="4">
    <source>
        <dbReference type="ARBA" id="ARBA00012201"/>
    </source>
</evidence>
<comment type="subcellular location">
    <subcellularLocation>
        <location evidence="2">Cytoplasm</location>
    </subcellularLocation>
</comment>
<gene>
    <name evidence="15" type="ORF">HC757_08250</name>
</gene>
<dbReference type="InterPro" id="IPR024686">
    <property type="entry name" value="Adenylate_cyclase_1_CS"/>
</dbReference>
<dbReference type="EC" id="4.6.1.1" evidence="4"/>
<dbReference type="PANTHER" id="PTHR38760">
    <property type="entry name" value="ADENYLATE CYCLASE"/>
    <property type="match status" value="1"/>
</dbReference>
<dbReference type="InterPro" id="IPR000274">
    <property type="entry name" value="Adenylate_cyclase_1"/>
</dbReference>
<evidence type="ECO:0000259" key="14">
    <source>
        <dbReference type="Pfam" id="PF12633"/>
    </source>
</evidence>
<evidence type="ECO:0000256" key="12">
    <source>
        <dbReference type="ARBA" id="ARBA00032637"/>
    </source>
</evidence>
<dbReference type="GO" id="GO:0006171">
    <property type="term" value="P:cAMP biosynthetic process"/>
    <property type="evidence" value="ECO:0007669"/>
    <property type="project" value="UniProtKB-KW"/>
</dbReference>
<comment type="catalytic activity">
    <reaction evidence="1">
        <text>ATP = 3',5'-cyclic AMP + diphosphate</text>
        <dbReference type="Rhea" id="RHEA:15389"/>
        <dbReference type="ChEBI" id="CHEBI:30616"/>
        <dbReference type="ChEBI" id="CHEBI:33019"/>
        <dbReference type="ChEBI" id="CHEBI:58165"/>
        <dbReference type="EC" id="4.6.1.1"/>
    </reaction>
</comment>
<dbReference type="RefSeq" id="WP_169563840.1">
    <property type="nucleotide sequence ID" value="NZ_JAAXYH010000004.1"/>
</dbReference>
<dbReference type="GO" id="GO:0005737">
    <property type="term" value="C:cytoplasm"/>
    <property type="evidence" value="ECO:0007669"/>
    <property type="project" value="UniProtKB-SubCell"/>
</dbReference>
<evidence type="ECO:0000256" key="6">
    <source>
        <dbReference type="ARBA" id="ARBA00022490"/>
    </source>
</evidence>
<dbReference type="EMBL" id="JAAXYH010000004">
    <property type="protein sequence ID" value="NMH65160.1"/>
    <property type="molecule type" value="Genomic_DNA"/>
</dbReference>
<evidence type="ECO:0000256" key="5">
    <source>
        <dbReference type="ARBA" id="ARBA00021420"/>
    </source>
</evidence>
<dbReference type="Proteomes" id="UP000737113">
    <property type="component" value="Unassembled WGS sequence"/>
</dbReference>
<evidence type="ECO:0000256" key="2">
    <source>
        <dbReference type="ARBA" id="ARBA00004496"/>
    </source>
</evidence>
<keyword evidence="16" id="KW-1185">Reference proteome</keyword>
<accession>A0A972G649</accession>
<comment type="caution">
    <text evidence="15">The sequence shown here is derived from an EMBL/GenBank/DDBJ whole genome shotgun (WGS) entry which is preliminary data.</text>
</comment>
<name>A0A972G649_9GAMM</name>
<sequence length="804" mass="91025">MKTVARAAEIAERLNKVRLARTLALLSPLQRQLFRLIPLFFHHHAQAMPGYNGPLTPRGVLGYLASADELQACDTFALPRPDPDDTALWVFKGIYAMGSTGSFGQNANSDVDIWLVHRAELGAEALAALRQKAAGISLWFAGFDFEVNFYLVHPQQFSGRHSPGHTGQAMGHEHSGSTQHWLLLEEFYRSQIRLAGLTVAWWPEAEADETLLHLGDVHTLPATEYFGASLWQLYKGLDTPHKALLKVLLLEAYASDYPRSRLLCDSLWQRTLAGDFSSANDAYFLLYDSIEAYLLKQRSRRRLEIVRRCFYLKCAIRLSDPQAARDWRYHRLQHLVADWQWPMSLLQTLDDSANWHSGQLQWFNEQLNELLLSSYKTLLGFVSTHRLSEGLRVEELGMLSRKLHTYFSQEKQRVPILNPLWSRTVAEPHLTVIYSRQEQLYHLYLGQPIRRDFIGRAGIYRANTPAALLSWACLNGVATARTRWHELGPNRVDSRALTLASRRLRRHLGAPWRVSKLDLCRPWHYRKLIFMLNLDEDPTQSWRGQELAVALTNADVFSLGRRGQNMLGSIDVISLSSWGEWQCHRFDGRQALLAALSWVTPGLLRTPPSSEISVIGCSRRLRRRLERRVDKLLRQSFAPGPNAQSSPPGMRELTLAGTRYGLYFTPQGMHYRVSSHESGTEAASEPWQAPGSAAETQVAMPEIAMPEIIRDFAAKGAVQYFLHQGESGLEVFILDEDNALTHEVQTDGDSAELVASVSHAYAFDASSPARHSFNLPQFFSLQRLAGRLQVIPFGLVAAEQDIDF</sequence>
<evidence type="ECO:0000256" key="7">
    <source>
        <dbReference type="ARBA" id="ARBA00022741"/>
    </source>
</evidence>
<evidence type="ECO:0000256" key="1">
    <source>
        <dbReference type="ARBA" id="ARBA00001593"/>
    </source>
</evidence>
<dbReference type="PIRSF" id="PIRSF001444">
    <property type="entry name" value="Adenylate_cycl"/>
    <property type="match status" value="1"/>
</dbReference>
<dbReference type="PANTHER" id="PTHR38760:SF1">
    <property type="entry name" value="ADENYLATE CYCLASE"/>
    <property type="match status" value="1"/>
</dbReference>
<comment type="similarity">
    <text evidence="3 13">Belongs to the adenylyl cyclase class-1 family.</text>
</comment>
<feature type="domain" description="Adenylate cyclase class-I N-terminal" evidence="14">
    <location>
        <begin position="7"/>
        <end position="202"/>
    </location>
</feature>
<keyword evidence="7" id="KW-0547">Nucleotide-binding</keyword>
<dbReference type="NCBIfam" id="NF006980">
    <property type="entry name" value="PRK09450.1-5"/>
    <property type="match status" value="1"/>
</dbReference>
<keyword evidence="8" id="KW-0067">ATP-binding</keyword>
<evidence type="ECO:0000313" key="15">
    <source>
        <dbReference type="EMBL" id="NMH65160.1"/>
    </source>
</evidence>
<proteinExistence type="inferred from homology"/>
<keyword evidence="6" id="KW-0963">Cytoplasm</keyword>
<evidence type="ECO:0000256" key="3">
    <source>
        <dbReference type="ARBA" id="ARBA00007901"/>
    </source>
</evidence>